<protein>
    <submittedName>
        <fullName evidence="4">S-layer protein</fullName>
    </submittedName>
</protein>
<dbReference type="InterPro" id="IPR036582">
    <property type="entry name" value="Mao_N_sf"/>
</dbReference>
<proteinExistence type="predicted"/>
<feature type="domain" description="Copper amine oxidase-like N-terminal" evidence="3">
    <location>
        <begin position="441"/>
        <end position="546"/>
    </location>
</feature>
<dbReference type="Pfam" id="PF07833">
    <property type="entry name" value="Cu_amine_oxidN1"/>
    <property type="match status" value="1"/>
</dbReference>
<evidence type="ECO:0000259" key="2">
    <source>
        <dbReference type="Pfam" id="PF00188"/>
    </source>
</evidence>
<dbReference type="InterPro" id="IPR035940">
    <property type="entry name" value="CAP_sf"/>
</dbReference>
<dbReference type="Gene3D" id="3.40.33.10">
    <property type="entry name" value="CAP"/>
    <property type="match status" value="1"/>
</dbReference>
<dbReference type="Pfam" id="PF00188">
    <property type="entry name" value="CAP"/>
    <property type="match status" value="1"/>
</dbReference>
<dbReference type="InterPro" id="IPR014044">
    <property type="entry name" value="CAP_dom"/>
</dbReference>
<organism evidence="4 5">
    <name type="scientific">Paenibacillus rigui</name>
    <dbReference type="NCBI Taxonomy" id="554312"/>
    <lineage>
        <taxon>Bacteria</taxon>
        <taxon>Bacillati</taxon>
        <taxon>Bacillota</taxon>
        <taxon>Bacilli</taxon>
        <taxon>Bacillales</taxon>
        <taxon>Paenibacillaceae</taxon>
        <taxon>Paenibacillus</taxon>
    </lineage>
</organism>
<feature type="signal peptide" evidence="1">
    <location>
        <begin position="1"/>
        <end position="28"/>
    </location>
</feature>
<dbReference type="SUPFAM" id="SSF55383">
    <property type="entry name" value="Copper amine oxidase, domain N"/>
    <property type="match status" value="2"/>
</dbReference>
<dbReference type="Gene3D" id="3.30.457.10">
    <property type="entry name" value="Copper amine oxidase-like, N-terminal domain"/>
    <property type="match status" value="1"/>
</dbReference>
<evidence type="ECO:0000313" key="5">
    <source>
        <dbReference type="Proteomes" id="UP000215509"/>
    </source>
</evidence>
<comment type="caution">
    <text evidence="4">The sequence shown here is derived from an EMBL/GenBank/DDBJ whole genome shotgun (WGS) entry which is preliminary data.</text>
</comment>
<dbReference type="InterPro" id="IPR012854">
    <property type="entry name" value="Cu_amine_oxidase-like_N"/>
</dbReference>
<dbReference type="EMBL" id="NMQW01000025">
    <property type="protein sequence ID" value="OXM84802.1"/>
    <property type="molecule type" value="Genomic_DNA"/>
</dbReference>
<dbReference type="SUPFAM" id="SSF55797">
    <property type="entry name" value="PR-1-like"/>
    <property type="match status" value="1"/>
</dbReference>
<gene>
    <name evidence="4" type="ORF">CF651_17980</name>
</gene>
<dbReference type="OrthoDB" id="2690110at2"/>
<keyword evidence="5" id="KW-1185">Reference proteome</keyword>
<reference evidence="4 5" key="1">
    <citation type="submission" date="2017-07" db="EMBL/GenBank/DDBJ databases">
        <title>Genome sequencing and assembly of Paenibacillus rigui.</title>
        <authorList>
            <person name="Mayilraj S."/>
        </authorList>
    </citation>
    <scope>NUCLEOTIDE SEQUENCE [LARGE SCALE GENOMIC DNA]</scope>
    <source>
        <strain evidence="4 5">JCM 16352</strain>
    </source>
</reference>
<dbReference type="AlphaFoldDB" id="A0A229UN52"/>
<evidence type="ECO:0000256" key="1">
    <source>
        <dbReference type="SAM" id="SignalP"/>
    </source>
</evidence>
<dbReference type="Proteomes" id="UP000215509">
    <property type="component" value="Unassembled WGS sequence"/>
</dbReference>
<feature type="chain" id="PRO_5039070439" evidence="1">
    <location>
        <begin position="29"/>
        <end position="549"/>
    </location>
</feature>
<feature type="domain" description="SCP" evidence="2">
    <location>
        <begin position="144"/>
        <end position="261"/>
    </location>
</feature>
<sequence>MNPKPRLMKQLLLLSLALLLWCSSLALPAPRAEAFSYGYLGTPKDTIGVTKPTLTFYFKTDMTGVTPAYSMTLNGESVQAVYNKDKGTFTYTPGKDLTPGSYLVSMSITFPGYKPINESWTFTVAKDALRQLPAASSEQLAGISALNDYRVLHGLPAVQMDDSLNATAMAHAKYLDLNKIRQSESSQESLHSETSGKAGFVGATPLERGAYFGYTSSIGEDAALITGSISDAIDALYDAPYHRSPIIDPTVKEVGIGRVGDYTIIEFGMEKKNTSQLVVSPAEGDRYVPTTFEGNETPDPLRIHANETYPVGYPIMAQYYGEEVGSIKLLSAELTDSNKNTVELLTNTPDTDTDLSKTVILMPRKPLQADTSYHVKLRLQVMKDGSTVTEEKAWDFTTEPADGTGKKKLHLNATDYKKYYVTAAPTQRVASFGLDDSSYQLDGIAFPMKRTPVIVDGSSFLYIRDLAAALGATVDWDEQQRAAIYTKGSLKVTLYTAKTQYEVNGQLKTTDTPARLIGENTMVPVRLLAEVLGAKVDYIEATRTVKLTY</sequence>
<evidence type="ECO:0000259" key="3">
    <source>
        <dbReference type="Pfam" id="PF07833"/>
    </source>
</evidence>
<name>A0A229UN52_9BACL</name>
<keyword evidence="1" id="KW-0732">Signal</keyword>
<evidence type="ECO:0000313" key="4">
    <source>
        <dbReference type="EMBL" id="OXM84802.1"/>
    </source>
</evidence>
<dbReference type="RefSeq" id="WP_094016251.1">
    <property type="nucleotide sequence ID" value="NZ_NMQW01000025.1"/>
</dbReference>
<dbReference type="CDD" id="cd05379">
    <property type="entry name" value="CAP_bacterial"/>
    <property type="match status" value="1"/>
</dbReference>
<accession>A0A229UN52</accession>